<dbReference type="InterPro" id="IPR001174">
    <property type="entry name" value="HddA/FKP"/>
</dbReference>
<keyword evidence="4" id="KW-0067">ATP-binding</keyword>
<name>A0A662DBE3_UNCAE</name>
<dbReference type="Pfam" id="PF08544">
    <property type="entry name" value="GHMP_kinases_C"/>
    <property type="match status" value="1"/>
</dbReference>
<protein>
    <submittedName>
        <fullName evidence="8">GHMP kinase</fullName>
    </submittedName>
</protein>
<dbReference type="PANTHER" id="PTHR32463:SF0">
    <property type="entry name" value="L-FUCOSE KINASE"/>
    <property type="match status" value="1"/>
</dbReference>
<keyword evidence="1" id="KW-0808">Transferase</keyword>
<feature type="domain" description="GHMP kinase N-terminal" evidence="6">
    <location>
        <begin position="75"/>
        <end position="155"/>
    </location>
</feature>
<keyword evidence="3 8" id="KW-0418">Kinase</keyword>
<dbReference type="GO" id="GO:0050201">
    <property type="term" value="F:fucokinase activity"/>
    <property type="evidence" value="ECO:0007669"/>
    <property type="project" value="TreeGrafter"/>
</dbReference>
<evidence type="ECO:0000259" key="7">
    <source>
        <dbReference type="Pfam" id="PF08544"/>
    </source>
</evidence>
<comment type="similarity">
    <text evidence="5">Belongs to the GHMP kinase family.</text>
</comment>
<dbReference type="InterPro" id="IPR013750">
    <property type="entry name" value="GHMP_kinase_C_dom"/>
</dbReference>
<dbReference type="PIRSF" id="PIRSF036406">
    <property type="entry name" value="Hept_kin"/>
    <property type="match status" value="1"/>
</dbReference>
<comment type="caution">
    <text evidence="8">The sequence shown here is derived from an EMBL/GenBank/DDBJ whole genome shotgun (WGS) entry which is preliminary data.</text>
</comment>
<dbReference type="AlphaFoldDB" id="A0A662DBE3"/>
<dbReference type="InterPro" id="IPR052203">
    <property type="entry name" value="GHMP_Kinase-Related"/>
</dbReference>
<sequence>MIITQTPLRVSFVGGGTDFRDYYRRNGGAVLSTTIDKYIFVIVKKRFDKKIRVGYSTTEMVESLDELKHELVREGLRKTGITEGIEISTMADIPSEGSGLGSSSTCTVGLLNAFYVYQGKPKPPETLAKEACEIEIDILGKPIGKQDQYAAAYGGLNIIRFLPDEKVKVEPLLIDESTKRKLERNLMLFYTGMVRKSSEVLSEQKKNIPDITGILDELKAMVDELKDCLYKEYLDDFGKLLHYGWQCKKKMASKITNEKIDEFYEKARDAGALGGKIPGAGGGGFMLLYCPQDK</sequence>
<keyword evidence="2" id="KW-0547">Nucleotide-binding</keyword>
<evidence type="ECO:0000256" key="3">
    <source>
        <dbReference type="ARBA" id="ARBA00022777"/>
    </source>
</evidence>
<reference evidence="8 9" key="1">
    <citation type="submission" date="2018-06" db="EMBL/GenBank/DDBJ databases">
        <title>Extensive metabolic versatility and redundancy in microbially diverse, dynamic hydrothermal sediments.</title>
        <authorList>
            <person name="Dombrowski N."/>
            <person name="Teske A."/>
            <person name="Baker B.J."/>
        </authorList>
    </citation>
    <scope>NUCLEOTIDE SEQUENCE [LARGE SCALE GENOMIC DNA]</scope>
    <source>
        <strain evidence="8">B3_G15</strain>
    </source>
</reference>
<evidence type="ECO:0000256" key="4">
    <source>
        <dbReference type="ARBA" id="ARBA00022840"/>
    </source>
</evidence>
<evidence type="ECO:0000313" key="9">
    <source>
        <dbReference type="Proteomes" id="UP000280417"/>
    </source>
</evidence>
<dbReference type="Pfam" id="PF00288">
    <property type="entry name" value="GHMP_kinases_N"/>
    <property type="match status" value="1"/>
</dbReference>
<dbReference type="PRINTS" id="PR00960">
    <property type="entry name" value="LMBPPROTEIN"/>
</dbReference>
<evidence type="ECO:0000259" key="6">
    <source>
        <dbReference type="Pfam" id="PF00288"/>
    </source>
</evidence>
<dbReference type="EMBL" id="QMQA01000138">
    <property type="protein sequence ID" value="RLE12795.1"/>
    <property type="molecule type" value="Genomic_DNA"/>
</dbReference>
<evidence type="ECO:0000256" key="5">
    <source>
        <dbReference type="ARBA" id="ARBA00038121"/>
    </source>
</evidence>
<feature type="non-terminal residue" evidence="8">
    <location>
        <position position="294"/>
    </location>
</feature>
<dbReference type="InterPro" id="IPR006204">
    <property type="entry name" value="GHMP_kinase_N_dom"/>
</dbReference>
<gene>
    <name evidence="8" type="ORF">DRJ04_05505</name>
</gene>
<feature type="domain" description="GHMP kinase C-terminal" evidence="7">
    <location>
        <begin position="230"/>
        <end position="290"/>
    </location>
</feature>
<dbReference type="SUPFAM" id="SSF55060">
    <property type="entry name" value="GHMP Kinase, C-terminal domain"/>
    <property type="match status" value="1"/>
</dbReference>
<organism evidence="8 9">
    <name type="scientific">Aerophobetes bacterium</name>
    <dbReference type="NCBI Taxonomy" id="2030807"/>
    <lineage>
        <taxon>Bacteria</taxon>
        <taxon>Candidatus Aerophobota</taxon>
    </lineage>
</organism>
<dbReference type="GO" id="GO:0042352">
    <property type="term" value="P:GDP-L-fucose salvage"/>
    <property type="evidence" value="ECO:0007669"/>
    <property type="project" value="TreeGrafter"/>
</dbReference>
<dbReference type="PANTHER" id="PTHR32463">
    <property type="entry name" value="L-FUCOSE KINASE"/>
    <property type="match status" value="1"/>
</dbReference>
<proteinExistence type="inferred from homology"/>
<dbReference type="Gene3D" id="3.30.230.120">
    <property type="match status" value="1"/>
</dbReference>
<dbReference type="GO" id="GO:0005524">
    <property type="term" value="F:ATP binding"/>
    <property type="evidence" value="ECO:0007669"/>
    <property type="project" value="UniProtKB-KW"/>
</dbReference>
<dbReference type="InterPro" id="IPR020568">
    <property type="entry name" value="Ribosomal_Su5_D2-typ_SF"/>
</dbReference>
<evidence type="ECO:0000313" key="8">
    <source>
        <dbReference type="EMBL" id="RLE12795.1"/>
    </source>
</evidence>
<accession>A0A662DBE3</accession>
<dbReference type="InterPro" id="IPR036554">
    <property type="entry name" value="GHMP_kinase_C_sf"/>
</dbReference>
<evidence type="ECO:0000256" key="2">
    <source>
        <dbReference type="ARBA" id="ARBA00022741"/>
    </source>
</evidence>
<dbReference type="SUPFAM" id="SSF54211">
    <property type="entry name" value="Ribosomal protein S5 domain 2-like"/>
    <property type="match status" value="1"/>
</dbReference>
<dbReference type="Proteomes" id="UP000280417">
    <property type="component" value="Unassembled WGS sequence"/>
</dbReference>
<dbReference type="InterPro" id="IPR014606">
    <property type="entry name" value="Heptose_7-P_kinase"/>
</dbReference>
<evidence type="ECO:0000256" key="1">
    <source>
        <dbReference type="ARBA" id="ARBA00022679"/>
    </source>
</evidence>